<comment type="caution">
    <text evidence="4">The sequence shown here is derived from an EMBL/GenBank/DDBJ whole genome shotgun (WGS) entry which is preliminary data.</text>
</comment>
<evidence type="ECO:0000256" key="3">
    <source>
        <dbReference type="PROSITE-ProRule" id="PRU00221"/>
    </source>
</evidence>
<dbReference type="EMBL" id="CAXAMM010042640">
    <property type="protein sequence ID" value="CAK9105962.1"/>
    <property type="molecule type" value="Genomic_DNA"/>
</dbReference>
<name>A0ABP0S0V1_9DINO</name>
<dbReference type="InterPro" id="IPR019775">
    <property type="entry name" value="WD40_repeat_CS"/>
</dbReference>
<evidence type="ECO:0000256" key="1">
    <source>
        <dbReference type="ARBA" id="ARBA00022574"/>
    </source>
</evidence>
<dbReference type="InterPro" id="IPR001680">
    <property type="entry name" value="WD40_rpt"/>
</dbReference>
<sequence length="367" mass="40814">MCIQNRCSAACFASRVQELLITCVRSLTADWNEKRLAVSGNDDGYFVIWDLATHQSQKVLSCKVGMIFSICADWTKMRMLVGHGDNDLDLLSLKDGSRLKAYPVKHYLVTVIDVCWPKARALIGFDNGVLQIWGLPMAASQSSLKGHKGTITALSVQWKLKRAISGSQDKSVRLWNIQRSECIRIVSGHLTGLRSLCVDWDLGVALSSAWDGEMQLWEIADEVDVDSTMQPVGGEALYNWGQAMQPVWKKILKKKVNLVPRPCRPEGDLIFSQADTAGSSATAELPRQRSNLPRLKQTIEGNTPRSRGVFRTLAESTTSVEFSINTSAPGKTPLEYVYPLFLFLNSKFNWAATTPLVLNRQSHLEGL</sequence>
<evidence type="ECO:0000256" key="2">
    <source>
        <dbReference type="ARBA" id="ARBA00022737"/>
    </source>
</evidence>
<dbReference type="InterPro" id="IPR020472">
    <property type="entry name" value="WD40_PAC1"/>
</dbReference>
<protein>
    <recommendedName>
        <fullName evidence="6">Guanine nucleotide-binding protein subunit beta-like protein</fullName>
    </recommendedName>
</protein>
<evidence type="ECO:0000313" key="4">
    <source>
        <dbReference type="EMBL" id="CAK9105962.1"/>
    </source>
</evidence>
<dbReference type="SUPFAM" id="SSF50978">
    <property type="entry name" value="WD40 repeat-like"/>
    <property type="match status" value="1"/>
</dbReference>
<dbReference type="PANTHER" id="PTHR19848:SF8">
    <property type="entry name" value="F-BOX AND WD REPEAT DOMAIN CONTAINING 7"/>
    <property type="match status" value="1"/>
</dbReference>
<gene>
    <name evidence="4" type="ORF">SCF082_LOCUS49369</name>
</gene>
<dbReference type="Pfam" id="PF00400">
    <property type="entry name" value="WD40"/>
    <property type="match status" value="2"/>
</dbReference>
<keyword evidence="5" id="KW-1185">Reference proteome</keyword>
<evidence type="ECO:0008006" key="6">
    <source>
        <dbReference type="Google" id="ProtNLM"/>
    </source>
</evidence>
<evidence type="ECO:0000313" key="5">
    <source>
        <dbReference type="Proteomes" id="UP001642464"/>
    </source>
</evidence>
<dbReference type="SMART" id="SM00320">
    <property type="entry name" value="WD40"/>
    <property type="match status" value="3"/>
</dbReference>
<dbReference type="InterPro" id="IPR015943">
    <property type="entry name" value="WD40/YVTN_repeat-like_dom_sf"/>
</dbReference>
<dbReference type="PROSITE" id="PS00678">
    <property type="entry name" value="WD_REPEATS_1"/>
    <property type="match status" value="2"/>
</dbReference>
<proteinExistence type="predicted"/>
<organism evidence="4 5">
    <name type="scientific">Durusdinium trenchii</name>
    <dbReference type="NCBI Taxonomy" id="1381693"/>
    <lineage>
        <taxon>Eukaryota</taxon>
        <taxon>Sar</taxon>
        <taxon>Alveolata</taxon>
        <taxon>Dinophyceae</taxon>
        <taxon>Suessiales</taxon>
        <taxon>Symbiodiniaceae</taxon>
        <taxon>Durusdinium</taxon>
    </lineage>
</organism>
<feature type="repeat" description="WD" evidence="3">
    <location>
        <begin position="144"/>
        <end position="185"/>
    </location>
</feature>
<accession>A0ABP0S0V1</accession>
<dbReference type="PANTHER" id="PTHR19848">
    <property type="entry name" value="WD40 REPEAT PROTEIN"/>
    <property type="match status" value="1"/>
</dbReference>
<keyword evidence="1 3" id="KW-0853">WD repeat</keyword>
<dbReference type="PROSITE" id="PS50294">
    <property type="entry name" value="WD_REPEATS_REGION"/>
    <property type="match status" value="1"/>
</dbReference>
<reference evidence="4 5" key="1">
    <citation type="submission" date="2024-02" db="EMBL/GenBank/DDBJ databases">
        <authorList>
            <person name="Chen Y."/>
            <person name="Shah S."/>
            <person name="Dougan E. K."/>
            <person name="Thang M."/>
            <person name="Chan C."/>
        </authorList>
    </citation>
    <scope>NUCLEOTIDE SEQUENCE [LARGE SCALE GENOMIC DNA]</scope>
</reference>
<dbReference type="InterPro" id="IPR036322">
    <property type="entry name" value="WD40_repeat_dom_sf"/>
</dbReference>
<dbReference type="Gene3D" id="2.130.10.10">
    <property type="entry name" value="YVTN repeat-like/Quinoprotein amine dehydrogenase"/>
    <property type="match status" value="2"/>
</dbReference>
<keyword evidence="2" id="KW-0677">Repeat</keyword>
<dbReference type="Proteomes" id="UP001642464">
    <property type="component" value="Unassembled WGS sequence"/>
</dbReference>
<dbReference type="PRINTS" id="PR00320">
    <property type="entry name" value="GPROTEINBRPT"/>
</dbReference>
<dbReference type="PROSITE" id="PS50082">
    <property type="entry name" value="WD_REPEATS_2"/>
    <property type="match status" value="1"/>
</dbReference>